<dbReference type="Proteomes" id="UP000503840">
    <property type="component" value="Unassembled WGS sequence"/>
</dbReference>
<dbReference type="GO" id="GO:0003677">
    <property type="term" value="F:DNA binding"/>
    <property type="evidence" value="ECO:0007669"/>
    <property type="project" value="UniProtKB-UniRule"/>
</dbReference>
<dbReference type="SUPFAM" id="SSF46689">
    <property type="entry name" value="Homeodomain-like"/>
    <property type="match status" value="1"/>
</dbReference>
<dbReference type="InterPro" id="IPR050624">
    <property type="entry name" value="HTH-type_Tx_Regulator"/>
</dbReference>
<proteinExistence type="predicted"/>
<feature type="DNA-binding region" description="H-T-H motif" evidence="2">
    <location>
        <begin position="25"/>
        <end position="44"/>
    </location>
</feature>
<dbReference type="PROSITE" id="PS50977">
    <property type="entry name" value="HTH_TETR_2"/>
    <property type="match status" value="1"/>
</dbReference>
<dbReference type="InterPro" id="IPR001647">
    <property type="entry name" value="HTH_TetR"/>
</dbReference>
<gene>
    <name evidence="4" type="ORF">DSM101010T_04410</name>
</gene>
<name>A0A7J0BEI3_9BACT</name>
<dbReference type="InterPro" id="IPR036271">
    <property type="entry name" value="Tet_transcr_reg_TetR-rel_C_sf"/>
</dbReference>
<dbReference type="Gene3D" id="1.10.357.10">
    <property type="entry name" value="Tetracycline Repressor, domain 2"/>
    <property type="match status" value="1"/>
</dbReference>
<dbReference type="InterPro" id="IPR009057">
    <property type="entry name" value="Homeodomain-like_sf"/>
</dbReference>
<dbReference type="SUPFAM" id="SSF48498">
    <property type="entry name" value="Tetracyclin repressor-like, C-terminal domain"/>
    <property type="match status" value="1"/>
</dbReference>
<feature type="domain" description="HTH tetR-type" evidence="3">
    <location>
        <begin position="2"/>
        <end position="62"/>
    </location>
</feature>
<evidence type="ECO:0000256" key="1">
    <source>
        <dbReference type="ARBA" id="ARBA00023125"/>
    </source>
</evidence>
<dbReference type="Pfam" id="PF00440">
    <property type="entry name" value="TetR_N"/>
    <property type="match status" value="1"/>
</dbReference>
<comment type="caution">
    <text evidence="4">The sequence shown here is derived from an EMBL/GenBank/DDBJ whole genome shotgun (WGS) entry which is preliminary data.</text>
</comment>
<evidence type="ECO:0000313" key="5">
    <source>
        <dbReference type="Proteomes" id="UP000503840"/>
    </source>
</evidence>
<keyword evidence="1 2" id="KW-0238">DNA-binding</keyword>
<organism evidence="4 5">
    <name type="scientific">Desulfovibrio subterraneus</name>
    <dbReference type="NCBI Taxonomy" id="2718620"/>
    <lineage>
        <taxon>Bacteria</taxon>
        <taxon>Pseudomonadati</taxon>
        <taxon>Thermodesulfobacteriota</taxon>
        <taxon>Desulfovibrionia</taxon>
        <taxon>Desulfovibrionales</taxon>
        <taxon>Desulfovibrionaceae</taxon>
        <taxon>Desulfovibrio</taxon>
    </lineage>
</organism>
<dbReference type="RefSeq" id="WP_174403748.1">
    <property type="nucleotide sequence ID" value="NZ_BLVO01000004.1"/>
</dbReference>
<evidence type="ECO:0000256" key="2">
    <source>
        <dbReference type="PROSITE-ProRule" id="PRU00335"/>
    </source>
</evidence>
<evidence type="ECO:0000259" key="3">
    <source>
        <dbReference type="PROSITE" id="PS50977"/>
    </source>
</evidence>
<protein>
    <submittedName>
        <fullName evidence="4">TetR family transcriptional regulator</fullName>
    </submittedName>
</protein>
<accession>A0A7J0BEI3</accession>
<keyword evidence="5" id="KW-1185">Reference proteome</keyword>
<dbReference type="PANTHER" id="PTHR43479:SF11">
    <property type="entry name" value="ACREF_ENVCD OPERON REPRESSOR-RELATED"/>
    <property type="match status" value="1"/>
</dbReference>
<evidence type="ECO:0000313" key="4">
    <source>
        <dbReference type="EMBL" id="GFM32076.1"/>
    </source>
</evidence>
<dbReference type="AlphaFoldDB" id="A0A7J0BEI3"/>
<dbReference type="EMBL" id="BLVO01000004">
    <property type="protein sequence ID" value="GFM32076.1"/>
    <property type="molecule type" value="Genomic_DNA"/>
</dbReference>
<dbReference type="PRINTS" id="PR00455">
    <property type="entry name" value="HTHTETR"/>
</dbReference>
<dbReference type="PANTHER" id="PTHR43479">
    <property type="entry name" value="ACREF/ENVCD OPERON REPRESSOR-RELATED"/>
    <property type="match status" value="1"/>
</dbReference>
<sequence length="190" mass="21352">MASSKDLILENAKQLFAENGFKGTTIAQIAKTSNVTDAAIYRHYKSKQQIFDVIVETFLADYRVLLDQIRERQKSGYCLIENLIHDLCAFIDLRNIEFKVILNAYTTIESARKAMDTFYDYLAETVTACLMRGIKDGTVRSDIAVPQTAVIIATLLVGVNRRRLFGPVASNHDTLAQDTVVFCQSAIRSF</sequence>
<reference evidence="4 5" key="1">
    <citation type="submission" date="2020-05" db="EMBL/GenBank/DDBJ databases">
        <title>Draft genome sequence of Desulfovibrio sp. strain HN2T.</title>
        <authorList>
            <person name="Ueno A."/>
            <person name="Tamazawa S."/>
            <person name="Tamamura S."/>
            <person name="Murakami T."/>
            <person name="Kiyama T."/>
            <person name="Inomata H."/>
            <person name="Amano Y."/>
            <person name="Miyakawa K."/>
            <person name="Tamaki H."/>
            <person name="Naganuma T."/>
            <person name="Kaneko K."/>
        </authorList>
    </citation>
    <scope>NUCLEOTIDE SEQUENCE [LARGE SCALE GENOMIC DNA]</scope>
    <source>
        <strain evidence="4 5">HN2</strain>
    </source>
</reference>